<evidence type="ECO:0000313" key="2">
    <source>
        <dbReference type="Proteomes" id="UP001283361"/>
    </source>
</evidence>
<dbReference type="PROSITE" id="PS51257">
    <property type="entry name" value="PROKAR_LIPOPROTEIN"/>
    <property type="match status" value="1"/>
</dbReference>
<reference evidence="1" key="1">
    <citation type="journal article" date="2023" name="G3 (Bethesda)">
        <title>A reference genome for the long-term kleptoplast-retaining sea slug Elysia crispata morphotype clarki.</title>
        <authorList>
            <person name="Eastman K.E."/>
            <person name="Pendleton A.L."/>
            <person name="Shaikh M.A."/>
            <person name="Suttiyut T."/>
            <person name="Ogas R."/>
            <person name="Tomko P."/>
            <person name="Gavelis G."/>
            <person name="Widhalm J.R."/>
            <person name="Wisecaver J.H."/>
        </authorList>
    </citation>
    <scope>NUCLEOTIDE SEQUENCE</scope>
    <source>
        <strain evidence="1">ECLA1</strain>
    </source>
</reference>
<accession>A0AAE0YRM3</accession>
<keyword evidence="2" id="KW-1185">Reference proteome</keyword>
<gene>
    <name evidence="1" type="ORF">RRG08_033976</name>
</gene>
<dbReference type="AlphaFoldDB" id="A0AAE0YRM3"/>
<dbReference type="EMBL" id="JAWDGP010005588">
    <property type="protein sequence ID" value="KAK3755799.1"/>
    <property type="molecule type" value="Genomic_DNA"/>
</dbReference>
<dbReference type="Proteomes" id="UP001283361">
    <property type="component" value="Unassembled WGS sequence"/>
</dbReference>
<name>A0AAE0YRM3_9GAST</name>
<organism evidence="1 2">
    <name type="scientific">Elysia crispata</name>
    <name type="common">lettuce slug</name>
    <dbReference type="NCBI Taxonomy" id="231223"/>
    <lineage>
        <taxon>Eukaryota</taxon>
        <taxon>Metazoa</taxon>
        <taxon>Spiralia</taxon>
        <taxon>Lophotrochozoa</taxon>
        <taxon>Mollusca</taxon>
        <taxon>Gastropoda</taxon>
        <taxon>Heterobranchia</taxon>
        <taxon>Euthyneura</taxon>
        <taxon>Panpulmonata</taxon>
        <taxon>Sacoglossa</taxon>
        <taxon>Placobranchoidea</taxon>
        <taxon>Plakobranchidae</taxon>
        <taxon>Elysia</taxon>
    </lineage>
</organism>
<evidence type="ECO:0000313" key="1">
    <source>
        <dbReference type="EMBL" id="KAK3755799.1"/>
    </source>
</evidence>
<sequence>MSVSLDRCAYGQEGYTYHHQFFLALSACLFLISPNYKFLAVRAPHAGGTLGKNLASPRPSLATGGARVYARISATGTYIWLYREQGKRLVRHCHKSKVVTSSSSPVLTILAGLSILN</sequence>
<comment type="caution">
    <text evidence="1">The sequence shown here is derived from an EMBL/GenBank/DDBJ whole genome shotgun (WGS) entry which is preliminary data.</text>
</comment>
<protein>
    <submittedName>
        <fullName evidence="1">Uncharacterized protein</fullName>
    </submittedName>
</protein>
<proteinExistence type="predicted"/>